<feature type="transmembrane region" description="Helical" evidence="1">
    <location>
        <begin position="92"/>
        <end position="109"/>
    </location>
</feature>
<sequence>MKKWGLLLILLLSLLPRTTFAEETADAICIEGETEGLDTDAVDAATEEMDAGVSFSDLLAEILSGEFDFTFANIKEKALELTFGELRMQGRLLAQLVLIVILSAILKQCSDSFQGKNVGEMGFYVCYMVLIVAILTSFYSISQSVVERMRGLCGVFGAMVPIFLVLSASSGNLTQGALMGPTLMGGATALSVGISYVLIPAIQLSIALEMTDHISEKPILGKFAELLRQCISWGMKGAAMLFMLLLSLQKIGGGALNGLAAKTAKIAVGAVPVVGGVMGGAVETAAAMAGTLKSGTLVAAVVLLLLLCLPLLIKLLVILLVFRLTAAAAEFICEERLVECIAAAGEYIGLLLGIVFLGEGMFFFSALLLLGGL</sequence>
<feature type="transmembrane region" description="Helical" evidence="1">
    <location>
        <begin position="266"/>
        <end position="291"/>
    </location>
</feature>
<evidence type="ECO:0000313" key="3">
    <source>
        <dbReference type="EMBL" id="GCB30108.1"/>
    </source>
</evidence>
<dbReference type="OrthoDB" id="1706761at2"/>
<evidence type="ECO:0000256" key="1">
    <source>
        <dbReference type="SAM" id="Phobius"/>
    </source>
</evidence>
<organism evidence="3 4">
    <name type="scientific">Anaerotignum faecicola</name>
    <dbReference type="NCBI Taxonomy" id="2358141"/>
    <lineage>
        <taxon>Bacteria</taxon>
        <taxon>Bacillati</taxon>
        <taxon>Bacillota</taxon>
        <taxon>Clostridia</taxon>
        <taxon>Lachnospirales</taxon>
        <taxon>Anaerotignaceae</taxon>
        <taxon>Anaerotignum</taxon>
    </lineage>
</organism>
<evidence type="ECO:0008006" key="5">
    <source>
        <dbReference type="Google" id="ProtNLM"/>
    </source>
</evidence>
<keyword evidence="1" id="KW-1133">Transmembrane helix</keyword>
<keyword evidence="1" id="KW-0812">Transmembrane</keyword>
<feature type="chain" id="PRO_5019487541" description="Stage III sporulation protein AE" evidence="2">
    <location>
        <begin position="22"/>
        <end position="373"/>
    </location>
</feature>
<feature type="transmembrane region" description="Helical" evidence="1">
    <location>
        <begin position="297"/>
        <end position="326"/>
    </location>
</feature>
<evidence type="ECO:0000313" key="4">
    <source>
        <dbReference type="Proteomes" id="UP000287361"/>
    </source>
</evidence>
<dbReference type="InterPro" id="IPR014194">
    <property type="entry name" value="Spore_III_AE"/>
</dbReference>
<feature type="signal peptide" evidence="2">
    <location>
        <begin position="1"/>
        <end position="21"/>
    </location>
</feature>
<dbReference type="AlphaFoldDB" id="A0A401LEZ0"/>
<name>A0A401LEZ0_9FIRM</name>
<dbReference type="Pfam" id="PF09546">
    <property type="entry name" value="Spore_III_AE"/>
    <property type="match status" value="1"/>
</dbReference>
<keyword evidence="2" id="KW-0732">Signal</keyword>
<proteinExistence type="predicted"/>
<feature type="transmembrane region" description="Helical" evidence="1">
    <location>
        <begin position="178"/>
        <end position="206"/>
    </location>
</feature>
<keyword evidence="4" id="KW-1185">Reference proteome</keyword>
<accession>A0A401LEZ0</accession>
<evidence type="ECO:0000256" key="2">
    <source>
        <dbReference type="SAM" id="SignalP"/>
    </source>
</evidence>
<feature type="transmembrane region" description="Helical" evidence="1">
    <location>
        <begin position="148"/>
        <end position="166"/>
    </location>
</feature>
<dbReference type="EMBL" id="BHVZ01000010">
    <property type="protein sequence ID" value="GCB30108.1"/>
    <property type="molecule type" value="Genomic_DNA"/>
</dbReference>
<protein>
    <recommendedName>
        <fullName evidence="5">Stage III sporulation protein AE</fullName>
    </recommendedName>
</protein>
<feature type="transmembrane region" description="Helical" evidence="1">
    <location>
        <begin position="347"/>
        <end position="370"/>
    </location>
</feature>
<keyword evidence="1" id="KW-0472">Membrane</keyword>
<gene>
    <name evidence="3" type="ORF">KGMB03357_17690</name>
</gene>
<dbReference type="Proteomes" id="UP000287361">
    <property type="component" value="Unassembled WGS sequence"/>
</dbReference>
<reference evidence="3 4" key="1">
    <citation type="submission" date="2018-10" db="EMBL/GenBank/DDBJ databases">
        <title>Draft Genome Sequence of Anaerotignum sp. KCTC 15736.</title>
        <authorList>
            <person name="Choi S.H."/>
            <person name="Kim J.S."/>
            <person name="Kang S.W."/>
            <person name="Lee J.S."/>
            <person name="Park S.H."/>
        </authorList>
    </citation>
    <scope>NUCLEOTIDE SEQUENCE [LARGE SCALE GENOMIC DNA]</scope>
    <source>
        <strain evidence="3 4">KCTC 15736</strain>
    </source>
</reference>
<comment type="caution">
    <text evidence="3">The sequence shown here is derived from an EMBL/GenBank/DDBJ whole genome shotgun (WGS) entry which is preliminary data.</text>
</comment>
<feature type="transmembrane region" description="Helical" evidence="1">
    <location>
        <begin position="121"/>
        <end position="142"/>
    </location>
</feature>